<dbReference type="Gene3D" id="3.90.79.10">
    <property type="entry name" value="Nucleoside Triphosphate Pyrophosphohydrolase"/>
    <property type="match status" value="1"/>
</dbReference>
<sequence>MPATCEHVIVTKDFMPVPPLDPWEVQPGVQVFHHEFGGRVMRHAVTRPDGKPGVFYVTQKSDCCKVIAVTTDGNIVMIGRYHVATSQWSIETPGGNAREGEARHDTAMRELLAETGYGMPDDEEPVFECLANGHQLNGVFPARTYAYVLRGVVRREDATERALTHGTQVIYEVPIEQVIACIDKDRYITCSVDQALLERFFRRELWRITAPFSAR</sequence>
<organism evidence="3 4">
    <name type="scientific">Candidatus Magasanikbacteria bacterium RIFCSPHIGHO2_02_FULL_50_9b</name>
    <dbReference type="NCBI Taxonomy" id="1798682"/>
    <lineage>
        <taxon>Bacteria</taxon>
        <taxon>Candidatus Magasanikiibacteriota</taxon>
    </lineage>
</organism>
<dbReference type="GO" id="GO:0016787">
    <property type="term" value="F:hydrolase activity"/>
    <property type="evidence" value="ECO:0007669"/>
    <property type="project" value="UniProtKB-KW"/>
</dbReference>
<dbReference type="EMBL" id="MFQD01000019">
    <property type="protein sequence ID" value="OGH68014.1"/>
    <property type="molecule type" value="Genomic_DNA"/>
</dbReference>
<dbReference type="Proteomes" id="UP000176532">
    <property type="component" value="Unassembled WGS sequence"/>
</dbReference>
<dbReference type="PROSITE" id="PS00893">
    <property type="entry name" value="NUDIX_BOX"/>
    <property type="match status" value="1"/>
</dbReference>
<keyword evidence="1" id="KW-0378">Hydrolase</keyword>
<evidence type="ECO:0000313" key="3">
    <source>
        <dbReference type="EMBL" id="OGH68014.1"/>
    </source>
</evidence>
<dbReference type="AlphaFoldDB" id="A0A1F6M8Q2"/>
<dbReference type="STRING" id="1798682.A3C15_04155"/>
<dbReference type="InterPro" id="IPR000086">
    <property type="entry name" value="NUDIX_hydrolase_dom"/>
</dbReference>
<gene>
    <name evidence="3" type="ORF">A3C15_04155</name>
</gene>
<evidence type="ECO:0000259" key="2">
    <source>
        <dbReference type="Pfam" id="PF00293"/>
    </source>
</evidence>
<comment type="caution">
    <text evidence="3">The sequence shown here is derived from an EMBL/GenBank/DDBJ whole genome shotgun (WGS) entry which is preliminary data.</text>
</comment>
<name>A0A1F6M8Q2_9BACT</name>
<dbReference type="SUPFAM" id="SSF55811">
    <property type="entry name" value="Nudix"/>
    <property type="match status" value="1"/>
</dbReference>
<dbReference type="Pfam" id="PF00293">
    <property type="entry name" value="NUDIX"/>
    <property type="match status" value="1"/>
</dbReference>
<protein>
    <recommendedName>
        <fullName evidence="2">Nudix hydrolase domain-containing protein</fullName>
    </recommendedName>
</protein>
<feature type="domain" description="Nudix hydrolase" evidence="2">
    <location>
        <begin position="66"/>
        <end position="157"/>
    </location>
</feature>
<reference evidence="3 4" key="1">
    <citation type="journal article" date="2016" name="Nat. Commun.">
        <title>Thousands of microbial genomes shed light on interconnected biogeochemical processes in an aquifer system.</title>
        <authorList>
            <person name="Anantharaman K."/>
            <person name="Brown C.T."/>
            <person name="Hug L.A."/>
            <person name="Sharon I."/>
            <person name="Castelle C.J."/>
            <person name="Probst A.J."/>
            <person name="Thomas B.C."/>
            <person name="Singh A."/>
            <person name="Wilkins M.J."/>
            <person name="Karaoz U."/>
            <person name="Brodie E.L."/>
            <person name="Williams K.H."/>
            <person name="Hubbard S.S."/>
            <person name="Banfield J.F."/>
        </authorList>
    </citation>
    <scope>NUCLEOTIDE SEQUENCE [LARGE SCALE GENOMIC DNA]</scope>
</reference>
<dbReference type="InterPro" id="IPR015797">
    <property type="entry name" value="NUDIX_hydrolase-like_dom_sf"/>
</dbReference>
<evidence type="ECO:0000256" key="1">
    <source>
        <dbReference type="ARBA" id="ARBA00022801"/>
    </source>
</evidence>
<evidence type="ECO:0000313" key="4">
    <source>
        <dbReference type="Proteomes" id="UP000176532"/>
    </source>
</evidence>
<dbReference type="InterPro" id="IPR020084">
    <property type="entry name" value="NUDIX_hydrolase_CS"/>
</dbReference>
<accession>A0A1F6M8Q2</accession>
<proteinExistence type="predicted"/>